<dbReference type="AlphaFoldDB" id="A0A0D6EPT9"/>
<evidence type="ECO:0000313" key="1">
    <source>
        <dbReference type="EMBL" id="CEQ41954.1"/>
    </source>
</evidence>
<organism evidence="1 2">
    <name type="scientific">Sporidiobolus salmonicolor</name>
    <name type="common">Yeast-like fungus</name>
    <name type="synonym">Sporobolomyces salmonicolor</name>
    <dbReference type="NCBI Taxonomy" id="5005"/>
    <lineage>
        <taxon>Eukaryota</taxon>
        <taxon>Fungi</taxon>
        <taxon>Dikarya</taxon>
        <taxon>Basidiomycota</taxon>
        <taxon>Pucciniomycotina</taxon>
        <taxon>Microbotryomycetes</taxon>
        <taxon>Sporidiobolales</taxon>
        <taxon>Sporidiobolaceae</taxon>
        <taxon>Sporobolomyces</taxon>
    </lineage>
</organism>
<reference evidence="2" key="1">
    <citation type="submission" date="2015-02" db="EMBL/GenBank/DDBJ databases">
        <authorList>
            <person name="Gon?alves P."/>
        </authorList>
    </citation>
    <scope>NUCLEOTIDE SEQUENCE [LARGE SCALE GENOMIC DNA]</scope>
</reference>
<name>A0A0D6EPT9_SPOSA</name>
<gene>
    <name evidence="1" type="primary">SPOSA6832_03700</name>
</gene>
<evidence type="ECO:0000313" key="2">
    <source>
        <dbReference type="Proteomes" id="UP000243876"/>
    </source>
</evidence>
<protein>
    <submittedName>
        <fullName evidence="1">SPOSA6832_03700-mRNA-1:cds</fullName>
    </submittedName>
</protein>
<dbReference type="OrthoDB" id="336240at2759"/>
<accession>A0A0D6EPT9</accession>
<keyword evidence="2" id="KW-1185">Reference proteome</keyword>
<feature type="non-terminal residue" evidence="1">
    <location>
        <position position="1"/>
    </location>
</feature>
<dbReference type="Proteomes" id="UP000243876">
    <property type="component" value="Unassembled WGS sequence"/>
</dbReference>
<feature type="non-terminal residue" evidence="1">
    <location>
        <position position="72"/>
    </location>
</feature>
<sequence>LVPSERAHVRDADEVKAALALLLLLIPRPSPAVMVRDADEVKAALALLLLLIPRPSPAVMVRSRCASASHAH</sequence>
<dbReference type="EMBL" id="CENE01000019">
    <property type="protein sequence ID" value="CEQ41954.1"/>
    <property type="molecule type" value="Genomic_DNA"/>
</dbReference>
<proteinExistence type="predicted"/>